<feature type="transmembrane region" description="Helical" evidence="7">
    <location>
        <begin position="109"/>
        <end position="130"/>
    </location>
</feature>
<accession>A0AAU8EX95</accession>
<dbReference type="GO" id="GO:0055085">
    <property type="term" value="P:transmembrane transport"/>
    <property type="evidence" value="ECO:0007669"/>
    <property type="project" value="InterPro"/>
</dbReference>
<gene>
    <name evidence="10" type="ORF">ABRP34_10860</name>
</gene>
<dbReference type="SUPFAM" id="SSF161098">
    <property type="entry name" value="MetI-like"/>
    <property type="match status" value="1"/>
</dbReference>
<keyword evidence="3" id="KW-1003">Cell membrane</keyword>
<feature type="transmembrane region" description="Helical" evidence="7">
    <location>
        <begin position="245"/>
        <end position="264"/>
    </location>
</feature>
<dbReference type="EMBL" id="CP159279">
    <property type="protein sequence ID" value="XCH13445.1"/>
    <property type="molecule type" value="Genomic_DNA"/>
</dbReference>
<evidence type="ECO:0000256" key="8">
    <source>
        <dbReference type="SAM" id="MobiDB-lite"/>
    </source>
</evidence>
<feature type="transmembrane region" description="Helical" evidence="7">
    <location>
        <begin position="301"/>
        <end position="320"/>
    </location>
</feature>
<evidence type="ECO:0000256" key="5">
    <source>
        <dbReference type="ARBA" id="ARBA00022989"/>
    </source>
</evidence>
<keyword evidence="6 7" id="KW-0472">Membrane</keyword>
<keyword evidence="5 7" id="KW-1133">Transmembrane helix</keyword>
<dbReference type="CDD" id="cd06261">
    <property type="entry name" value="TM_PBP2"/>
    <property type="match status" value="1"/>
</dbReference>
<dbReference type="InterPro" id="IPR035906">
    <property type="entry name" value="MetI-like_sf"/>
</dbReference>
<name>A0AAU8EX95_9MICC</name>
<dbReference type="InterPro" id="IPR051393">
    <property type="entry name" value="ABC_transporter_permease"/>
</dbReference>
<dbReference type="Gene3D" id="1.10.3720.10">
    <property type="entry name" value="MetI-like"/>
    <property type="match status" value="1"/>
</dbReference>
<comment type="subcellular location">
    <subcellularLocation>
        <location evidence="1 7">Cell membrane</location>
        <topology evidence="1 7">Multi-pass membrane protein</topology>
    </subcellularLocation>
</comment>
<evidence type="ECO:0000256" key="2">
    <source>
        <dbReference type="ARBA" id="ARBA00022448"/>
    </source>
</evidence>
<dbReference type="PANTHER" id="PTHR30193:SF41">
    <property type="entry name" value="DIACETYLCHITOBIOSE UPTAKE SYSTEM PERMEASE PROTEIN NGCF"/>
    <property type="match status" value="1"/>
</dbReference>
<comment type="similarity">
    <text evidence="7">Belongs to the binding-protein-dependent transport system permease family.</text>
</comment>
<evidence type="ECO:0000313" key="10">
    <source>
        <dbReference type="EMBL" id="XCH13445.1"/>
    </source>
</evidence>
<feature type="domain" description="ABC transmembrane type-1" evidence="9">
    <location>
        <begin position="105"/>
        <end position="317"/>
    </location>
</feature>
<evidence type="ECO:0000256" key="6">
    <source>
        <dbReference type="ARBA" id="ARBA00023136"/>
    </source>
</evidence>
<evidence type="ECO:0000256" key="1">
    <source>
        <dbReference type="ARBA" id="ARBA00004651"/>
    </source>
</evidence>
<evidence type="ECO:0000256" key="3">
    <source>
        <dbReference type="ARBA" id="ARBA00022475"/>
    </source>
</evidence>
<dbReference type="GO" id="GO:0005886">
    <property type="term" value="C:plasma membrane"/>
    <property type="evidence" value="ECO:0007669"/>
    <property type="project" value="UniProtKB-SubCell"/>
</dbReference>
<reference evidence="10" key="1">
    <citation type="submission" date="2024-06" db="EMBL/GenBank/DDBJ databases">
        <title>Biodegradation of dimethachlon by Arthrobacter sp. K5: mechanistic insights and ecological implications.</title>
        <authorList>
            <person name="Hu S."/>
            <person name="Lu P."/>
        </authorList>
    </citation>
    <scope>NUCLEOTIDE SEQUENCE</scope>
    <source>
        <strain evidence="10">K5</strain>
    </source>
</reference>
<keyword evidence="2 7" id="KW-0813">Transport</keyword>
<evidence type="ECO:0000256" key="4">
    <source>
        <dbReference type="ARBA" id="ARBA00022692"/>
    </source>
</evidence>
<dbReference type="InterPro" id="IPR000515">
    <property type="entry name" value="MetI-like"/>
</dbReference>
<protein>
    <submittedName>
        <fullName evidence="10">Sugar ABC transporter permease</fullName>
    </submittedName>
</protein>
<evidence type="ECO:0000259" key="9">
    <source>
        <dbReference type="PROSITE" id="PS50928"/>
    </source>
</evidence>
<dbReference type="AlphaFoldDB" id="A0AAU8EX95"/>
<feature type="transmembrane region" description="Helical" evidence="7">
    <location>
        <begin position="48"/>
        <end position="71"/>
    </location>
</feature>
<feature type="compositionally biased region" description="Polar residues" evidence="8">
    <location>
        <begin position="26"/>
        <end position="38"/>
    </location>
</feature>
<feature type="transmembrane region" description="Helical" evidence="7">
    <location>
        <begin position="142"/>
        <end position="163"/>
    </location>
</feature>
<feature type="transmembrane region" description="Helical" evidence="7">
    <location>
        <begin position="190"/>
        <end position="213"/>
    </location>
</feature>
<proteinExistence type="inferred from homology"/>
<dbReference type="PROSITE" id="PS50928">
    <property type="entry name" value="ABC_TM1"/>
    <property type="match status" value="1"/>
</dbReference>
<feature type="region of interest" description="Disordered" evidence="8">
    <location>
        <begin position="1"/>
        <end position="40"/>
    </location>
</feature>
<keyword evidence="4 7" id="KW-0812">Transmembrane</keyword>
<sequence>MSSLATSQDAEREASSLRGQPRRNPSRNNATGSETSSPRRTRDNLNGWGFAAPFLAFFLMFLVWPLLYGLYMSLTGKSLTGANDSLIGLANYAEALADADMWHSLGNTLYFTVISTVPLVLVALVMAALVNVGLPAQWLWRLSYFAPYLLASTVVSLFFSWMYNPQLGLINDSLAKIGLPKVAWLNDPNVAMWAIVIATLWWTVGFNFLLYLAAMQNIPAQHYEAASLDGAGAWRQFFSITLPQLTPTTVMIVLLQILASLKIFDQVYQMTAGGPAGSTRPVVQYIFETGFTGYRLGYSAAISYIFFGLIVAVSVMQFFITRRRSA</sequence>
<dbReference type="PANTHER" id="PTHR30193">
    <property type="entry name" value="ABC TRANSPORTER PERMEASE PROTEIN"/>
    <property type="match status" value="1"/>
</dbReference>
<evidence type="ECO:0000256" key="7">
    <source>
        <dbReference type="RuleBase" id="RU363032"/>
    </source>
</evidence>
<organism evidence="10">
    <name type="scientific">Arthrobacter sp. K5</name>
    <dbReference type="NCBI Taxonomy" id="2839623"/>
    <lineage>
        <taxon>Bacteria</taxon>
        <taxon>Bacillati</taxon>
        <taxon>Actinomycetota</taxon>
        <taxon>Actinomycetes</taxon>
        <taxon>Micrococcales</taxon>
        <taxon>Micrococcaceae</taxon>
        <taxon>Arthrobacter</taxon>
    </lineage>
</organism>
<dbReference type="RefSeq" id="WP_353713231.1">
    <property type="nucleotide sequence ID" value="NZ_CP159279.1"/>
</dbReference>
<dbReference type="Pfam" id="PF00528">
    <property type="entry name" value="BPD_transp_1"/>
    <property type="match status" value="1"/>
</dbReference>